<evidence type="ECO:0000313" key="3">
    <source>
        <dbReference type="Proteomes" id="UP000036867"/>
    </source>
</evidence>
<dbReference type="STRING" id="263475.AMD00_04580"/>
<organism evidence="2 3">
    <name type="scientific">Viridibacillus arvi</name>
    <dbReference type="NCBI Taxonomy" id="263475"/>
    <lineage>
        <taxon>Bacteria</taxon>
        <taxon>Bacillati</taxon>
        <taxon>Bacillota</taxon>
        <taxon>Bacilli</taxon>
        <taxon>Bacillales</taxon>
        <taxon>Caryophanaceae</taxon>
        <taxon>Viridibacillus</taxon>
    </lineage>
</organism>
<gene>
    <name evidence="2" type="ORF">AMD00_04580</name>
</gene>
<protein>
    <submittedName>
        <fullName evidence="2">DNA mismatch repair protein MutT</fullName>
    </submittedName>
</protein>
<dbReference type="CDD" id="cd04688">
    <property type="entry name" value="NUDIX_Hydrolase"/>
    <property type="match status" value="1"/>
</dbReference>
<dbReference type="EMBL" id="LILB01000001">
    <property type="protein sequence ID" value="KOO51729.1"/>
    <property type="molecule type" value="Genomic_DNA"/>
</dbReference>
<dbReference type="Pfam" id="PF00293">
    <property type="entry name" value="NUDIX"/>
    <property type="match status" value="1"/>
</dbReference>
<comment type="caution">
    <text evidence="2">The sequence shown here is derived from an EMBL/GenBank/DDBJ whole genome shotgun (WGS) entry which is preliminary data.</text>
</comment>
<dbReference type="RefSeq" id="WP_053415888.1">
    <property type="nucleotide sequence ID" value="NZ_JBCMHV010000010.1"/>
</dbReference>
<keyword evidence="3" id="KW-1185">Reference proteome</keyword>
<sequence length="144" mass="16518">MYPRANTLGIIINNNKILLEEQEGKHSKGTGTYYRPIGGTIELGEKSSETIIREYSEEIAVGIEIKRYIACLENIFRIDENIGHEITQVYLVEFIDQTLYQKESFKVVEGSKTTFTKWISLEEISDGKKILYPNGLIELLQKNI</sequence>
<dbReference type="Proteomes" id="UP000036867">
    <property type="component" value="Unassembled WGS sequence"/>
</dbReference>
<dbReference type="AlphaFoldDB" id="A0A0M0LL10"/>
<dbReference type="SUPFAM" id="SSF55811">
    <property type="entry name" value="Nudix"/>
    <property type="match status" value="1"/>
</dbReference>
<dbReference type="InterPro" id="IPR000086">
    <property type="entry name" value="NUDIX_hydrolase_dom"/>
</dbReference>
<dbReference type="Gene3D" id="3.90.79.10">
    <property type="entry name" value="Nucleoside Triphosphate Pyrophosphohydrolase"/>
    <property type="match status" value="1"/>
</dbReference>
<dbReference type="PROSITE" id="PS51462">
    <property type="entry name" value="NUDIX"/>
    <property type="match status" value="1"/>
</dbReference>
<evidence type="ECO:0000259" key="1">
    <source>
        <dbReference type="PROSITE" id="PS51462"/>
    </source>
</evidence>
<proteinExistence type="predicted"/>
<dbReference type="GeneID" id="301135377"/>
<reference evidence="3" key="1">
    <citation type="submission" date="2015-08" db="EMBL/GenBank/DDBJ databases">
        <title>Fjat-10028 dsm 16317.</title>
        <authorList>
            <person name="Liu B."/>
            <person name="Wang J."/>
            <person name="Zhu Y."/>
            <person name="Liu G."/>
            <person name="Chen Q."/>
            <person name="Chen Z."/>
            <person name="Lan J."/>
            <person name="Che J."/>
            <person name="Ge C."/>
            <person name="Shi H."/>
            <person name="Pan Z."/>
            <person name="Liu X."/>
        </authorList>
    </citation>
    <scope>NUCLEOTIDE SEQUENCE [LARGE SCALE GENOMIC DNA]</scope>
    <source>
        <strain evidence="3">DSM 16317</strain>
    </source>
</reference>
<accession>A0A0M0LL10</accession>
<feature type="domain" description="Nudix hydrolase" evidence="1">
    <location>
        <begin position="2"/>
        <end position="144"/>
    </location>
</feature>
<name>A0A0M0LL10_9BACL</name>
<evidence type="ECO:0000313" key="2">
    <source>
        <dbReference type="EMBL" id="KOO51729.1"/>
    </source>
</evidence>
<dbReference type="InterPro" id="IPR015797">
    <property type="entry name" value="NUDIX_hydrolase-like_dom_sf"/>
</dbReference>
<dbReference type="PATRIC" id="fig|263475.3.peg.1321"/>
<dbReference type="OrthoDB" id="7376250at2"/>